<dbReference type="RefSeq" id="WP_259863641.1">
    <property type="nucleotide sequence ID" value="NZ_BAAAST010000014.1"/>
</dbReference>
<gene>
    <name evidence="7" type="ORF">Dfulv_15245</name>
</gene>
<dbReference type="PRINTS" id="PR00411">
    <property type="entry name" value="PNDRDTASEI"/>
</dbReference>
<evidence type="ECO:0000256" key="1">
    <source>
        <dbReference type="ARBA" id="ARBA00001974"/>
    </source>
</evidence>
<evidence type="ECO:0000256" key="2">
    <source>
        <dbReference type="ARBA" id="ARBA00022630"/>
    </source>
</evidence>
<name>A0ABY5W826_9ACTN</name>
<feature type="domain" description="FAD/NAD(P)-binding" evidence="5">
    <location>
        <begin position="6"/>
        <end position="304"/>
    </location>
</feature>
<dbReference type="InterPro" id="IPR050446">
    <property type="entry name" value="FAD-oxidoreductase/Apoptosis"/>
</dbReference>
<sequence length="394" mass="41660">MSESPVVIVGAGHAGFTLALMLRTRGWEGGVVLVSDEDELPYQRPPLSKEYLHAGQDEEDTRFRPASFYGEQRIELVVGARVVGIDRAGRSVVFADGTRRSFGHLVLATGARARELRVQGHDADGVVSLRARHEAVDLRARLSVARSVAVVGGGFIGLEVAAAAADLGLRVTVLEAQPRLMARSLSHVMAEHLLALHRRAGVDVRLSSAVDAIATEGGRVTGVLTREPDVVPADIVVVGVGAVPNDELAASCGLPVRDGVLVDAQLLTADPAISAIGDCARLPGPGPDGAGYRLESVQNAADQARFVADRLINGSTEPYWAVPWFWTEQFGQKLQIAGLSAGYDELRTERARDDKFSVYCSRGGTLLACESINAPGDHLRARKALAAALTGSGG</sequence>
<evidence type="ECO:0000313" key="8">
    <source>
        <dbReference type="Proteomes" id="UP001059617"/>
    </source>
</evidence>
<keyword evidence="8" id="KW-1185">Reference proteome</keyword>
<keyword evidence="3" id="KW-0274">FAD</keyword>
<dbReference type="Pfam" id="PF07992">
    <property type="entry name" value="Pyr_redox_2"/>
    <property type="match status" value="1"/>
</dbReference>
<dbReference type="Gene3D" id="3.50.50.60">
    <property type="entry name" value="FAD/NAD(P)-binding domain"/>
    <property type="match status" value="2"/>
</dbReference>
<dbReference type="Proteomes" id="UP001059617">
    <property type="component" value="Chromosome"/>
</dbReference>
<dbReference type="PRINTS" id="PR00368">
    <property type="entry name" value="FADPNR"/>
</dbReference>
<proteinExistence type="predicted"/>
<evidence type="ECO:0000259" key="5">
    <source>
        <dbReference type="Pfam" id="PF07992"/>
    </source>
</evidence>
<organism evidence="7 8">
    <name type="scientific">Dactylosporangium fulvum</name>
    <dbReference type="NCBI Taxonomy" id="53359"/>
    <lineage>
        <taxon>Bacteria</taxon>
        <taxon>Bacillati</taxon>
        <taxon>Actinomycetota</taxon>
        <taxon>Actinomycetes</taxon>
        <taxon>Micromonosporales</taxon>
        <taxon>Micromonosporaceae</taxon>
        <taxon>Dactylosporangium</taxon>
    </lineage>
</organism>
<dbReference type="EMBL" id="CP073720">
    <property type="protein sequence ID" value="UWP85515.1"/>
    <property type="molecule type" value="Genomic_DNA"/>
</dbReference>
<evidence type="ECO:0000256" key="3">
    <source>
        <dbReference type="ARBA" id="ARBA00022827"/>
    </source>
</evidence>
<dbReference type="SUPFAM" id="SSF51905">
    <property type="entry name" value="FAD/NAD(P)-binding domain"/>
    <property type="match status" value="2"/>
</dbReference>
<evidence type="ECO:0000259" key="6">
    <source>
        <dbReference type="Pfam" id="PF14759"/>
    </source>
</evidence>
<comment type="cofactor">
    <cofactor evidence="1">
        <name>FAD</name>
        <dbReference type="ChEBI" id="CHEBI:57692"/>
    </cofactor>
</comment>
<dbReference type="InterPro" id="IPR023753">
    <property type="entry name" value="FAD/NAD-binding_dom"/>
</dbReference>
<reference evidence="7" key="2">
    <citation type="submission" date="2022-09" db="EMBL/GenBank/DDBJ databases">
        <title>Biosynthetic gene clusters of Dactylosporangioum fulvum.</title>
        <authorList>
            <person name="Caradec T."/>
        </authorList>
    </citation>
    <scope>NUCLEOTIDE SEQUENCE</scope>
    <source>
        <strain evidence="7">NRRL B-16292</strain>
    </source>
</reference>
<dbReference type="PANTHER" id="PTHR43557:SF2">
    <property type="entry name" value="RIESKE DOMAIN-CONTAINING PROTEIN-RELATED"/>
    <property type="match status" value="1"/>
</dbReference>
<dbReference type="InterPro" id="IPR016156">
    <property type="entry name" value="FAD/NAD-linked_Rdtase_dimer_sf"/>
</dbReference>
<keyword evidence="4" id="KW-0560">Oxidoreductase</keyword>
<dbReference type="Pfam" id="PF14759">
    <property type="entry name" value="Reductase_C"/>
    <property type="match status" value="1"/>
</dbReference>
<dbReference type="PANTHER" id="PTHR43557">
    <property type="entry name" value="APOPTOSIS-INDUCING FACTOR 1"/>
    <property type="match status" value="1"/>
</dbReference>
<dbReference type="Gene3D" id="3.30.390.30">
    <property type="match status" value="1"/>
</dbReference>
<dbReference type="InterPro" id="IPR028202">
    <property type="entry name" value="Reductase_C"/>
</dbReference>
<evidence type="ECO:0000313" key="7">
    <source>
        <dbReference type="EMBL" id="UWP85515.1"/>
    </source>
</evidence>
<protein>
    <submittedName>
        <fullName evidence="7">FAD-dependent oxidoreductase</fullName>
    </submittedName>
</protein>
<dbReference type="InterPro" id="IPR036188">
    <property type="entry name" value="FAD/NAD-bd_sf"/>
</dbReference>
<keyword evidence="2" id="KW-0285">Flavoprotein</keyword>
<feature type="domain" description="Reductase C-terminal" evidence="6">
    <location>
        <begin position="324"/>
        <end position="388"/>
    </location>
</feature>
<reference evidence="7" key="1">
    <citation type="submission" date="2021-04" db="EMBL/GenBank/DDBJ databases">
        <authorList>
            <person name="Hartkoorn R.C."/>
            <person name="Beaudoing E."/>
            <person name="Hot D."/>
        </authorList>
    </citation>
    <scope>NUCLEOTIDE SEQUENCE</scope>
    <source>
        <strain evidence="7">NRRL B-16292</strain>
    </source>
</reference>
<accession>A0ABY5W826</accession>
<evidence type="ECO:0000256" key="4">
    <source>
        <dbReference type="ARBA" id="ARBA00023002"/>
    </source>
</evidence>
<dbReference type="SUPFAM" id="SSF55424">
    <property type="entry name" value="FAD/NAD-linked reductases, dimerisation (C-terminal) domain"/>
    <property type="match status" value="1"/>
</dbReference>